<evidence type="ECO:0000256" key="6">
    <source>
        <dbReference type="ARBA" id="ARBA00022840"/>
    </source>
</evidence>
<comment type="similarity">
    <text evidence="2">Belongs to the class-II aminoacyl-tRNA synthetase family.</text>
</comment>
<keyword evidence="8" id="KW-0809">Transit peptide</keyword>
<dbReference type="PANTHER" id="PTHR11451:SF50">
    <property type="entry name" value="THREONINE--TRNA LIGASE, MITOCHONDRIAL"/>
    <property type="match status" value="1"/>
</dbReference>
<dbReference type="Proteomes" id="UP000242525">
    <property type="component" value="Unassembled WGS sequence"/>
</dbReference>
<dbReference type="InterPro" id="IPR002314">
    <property type="entry name" value="aa-tRNA-synt_IIb"/>
</dbReference>
<dbReference type="Gene3D" id="3.40.50.800">
    <property type="entry name" value="Anticodon-binding domain"/>
    <property type="match status" value="1"/>
</dbReference>
<dbReference type="STRING" id="1173061.A0A0J9XE33"/>
<keyword evidence="9" id="KW-0496">Mitochondrion</keyword>
<reference evidence="14" key="1">
    <citation type="submission" date="2014-03" db="EMBL/GenBank/DDBJ databases">
        <authorList>
            <person name="Casaregola S."/>
        </authorList>
    </citation>
    <scope>NUCLEOTIDE SEQUENCE [LARGE SCALE GENOMIC DNA]</scope>
    <source>
        <strain evidence="14">CLIB 918</strain>
    </source>
</reference>
<dbReference type="NCBIfam" id="TIGR00418">
    <property type="entry name" value="thrS"/>
    <property type="match status" value="1"/>
</dbReference>
<keyword evidence="6" id="KW-0067">ATP-binding</keyword>
<dbReference type="EMBL" id="CCBN010000010">
    <property type="protein sequence ID" value="CDO55149.1"/>
    <property type="molecule type" value="Genomic_DNA"/>
</dbReference>
<dbReference type="CDD" id="cd00860">
    <property type="entry name" value="ThrRS_anticodon"/>
    <property type="match status" value="1"/>
</dbReference>
<dbReference type="InterPro" id="IPR002320">
    <property type="entry name" value="Thr-tRNA-ligase_IIa"/>
</dbReference>
<comment type="subcellular location">
    <subcellularLocation>
        <location evidence="1">Mitochondrion matrix</location>
    </subcellularLocation>
</comment>
<dbReference type="Pfam" id="PF00587">
    <property type="entry name" value="tRNA-synt_2b"/>
    <property type="match status" value="1"/>
</dbReference>
<dbReference type="PRINTS" id="PR01047">
    <property type="entry name" value="TRNASYNTHTHR"/>
</dbReference>
<dbReference type="PROSITE" id="PS50862">
    <property type="entry name" value="AA_TRNA_LIGASE_II"/>
    <property type="match status" value="1"/>
</dbReference>
<evidence type="ECO:0000256" key="3">
    <source>
        <dbReference type="ARBA" id="ARBA00013163"/>
    </source>
</evidence>
<proteinExistence type="inferred from homology"/>
<accession>A0A0J9XE33</accession>
<dbReference type="Pfam" id="PF03129">
    <property type="entry name" value="HGTP_anticodon"/>
    <property type="match status" value="1"/>
</dbReference>
<dbReference type="GO" id="GO:0004829">
    <property type="term" value="F:threonine-tRNA ligase activity"/>
    <property type="evidence" value="ECO:0007669"/>
    <property type="project" value="UniProtKB-EC"/>
</dbReference>
<evidence type="ECO:0000256" key="8">
    <source>
        <dbReference type="ARBA" id="ARBA00022946"/>
    </source>
</evidence>
<name>A0A0J9XE33_GEOCN</name>
<keyword evidence="5" id="KW-0547">Nucleotide-binding</keyword>
<dbReference type="InterPro" id="IPR004154">
    <property type="entry name" value="Anticodon-bd"/>
</dbReference>
<keyword evidence="10" id="KW-0030">Aminoacyl-tRNA synthetase</keyword>
<evidence type="ECO:0000256" key="12">
    <source>
        <dbReference type="ARBA" id="ARBA00049515"/>
    </source>
</evidence>
<dbReference type="InterPro" id="IPR033728">
    <property type="entry name" value="ThrRS_core"/>
</dbReference>
<comment type="catalytic activity">
    <reaction evidence="12">
        <text>tRNA(Thr) + L-threonine + ATP = L-threonyl-tRNA(Thr) + AMP + diphosphate + H(+)</text>
        <dbReference type="Rhea" id="RHEA:24624"/>
        <dbReference type="Rhea" id="RHEA-COMP:9670"/>
        <dbReference type="Rhea" id="RHEA-COMP:9704"/>
        <dbReference type="ChEBI" id="CHEBI:15378"/>
        <dbReference type="ChEBI" id="CHEBI:30616"/>
        <dbReference type="ChEBI" id="CHEBI:33019"/>
        <dbReference type="ChEBI" id="CHEBI:57926"/>
        <dbReference type="ChEBI" id="CHEBI:78442"/>
        <dbReference type="ChEBI" id="CHEBI:78534"/>
        <dbReference type="ChEBI" id="CHEBI:456215"/>
        <dbReference type="EC" id="6.1.1.3"/>
    </reaction>
</comment>
<evidence type="ECO:0000313" key="14">
    <source>
        <dbReference type="EMBL" id="CDO55149.1"/>
    </source>
</evidence>
<dbReference type="SUPFAM" id="SSF55681">
    <property type="entry name" value="Class II aaRS and biotin synthetases"/>
    <property type="match status" value="1"/>
</dbReference>
<evidence type="ECO:0000259" key="13">
    <source>
        <dbReference type="PROSITE" id="PS50862"/>
    </source>
</evidence>
<dbReference type="InterPro" id="IPR036621">
    <property type="entry name" value="Anticodon-bd_dom_sf"/>
</dbReference>
<gene>
    <name evidence="14" type="ORF">BN980_GECA10s00670g</name>
</gene>
<dbReference type="AlphaFoldDB" id="A0A0J9XE33"/>
<dbReference type="EC" id="6.1.1.3" evidence="3"/>
<evidence type="ECO:0000313" key="15">
    <source>
        <dbReference type="Proteomes" id="UP000242525"/>
    </source>
</evidence>
<keyword evidence="15" id="KW-1185">Reference proteome</keyword>
<dbReference type="InterPro" id="IPR045864">
    <property type="entry name" value="aa-tRNA-synth_II/BPL/LPL"/>
</dbReference>
<comment type="caution">
    <text evidence="14">The sequence shown here is derived from an EMBL/GenBank/DDBJ whole genome shotgun (WGS) entry which is preliminary data.</text>
</comment>
<dbReference type="GO" id="GO:0070159">
    <property type="term" value="P:mitochondrial threonyl-tRNA aminoacylation"/>
    <property type="evidence" value="ECO:0007669"/>
    <property type="project" value="TreeGrafter"/>
</dbReference>
<protein>
    <recommendedName>
        <fullName evidence="3">threonine--tRNA ligase</fullName>
        <ecNumber evidence="3">6.1.1.3</ecNumber>
    </recommendedName>
    <alternativeName>
        <fullName evidence="11">Threonyl-tRNA synthetase</fullName>
    </alternativeName>
</protein>
<sequence length="491" mass="55658">MNRIALARRLPSSSRSLLRLCNSSRLKVVSSSVSLSVSSKAQAALYSSASSPSSSSIAIDNKTIANKQKLYVIDQLTPGSIFFLPHGARIFNRLIEFMRVQQRLYGFEEVITPLIYKQDLWKTSGHYQHYKQDMFEVIGEHHHEGEGEVDESHYGLKPMNCPGHCVMFSKHDRSFRDLPVRFADFSPLHRNESSGALSGLTRVRKFHQDDGHIFCEPSQIKSEIESCLALIETSYCVFGLNEYRLSLSTRPEGYVGTLDVWNKAEENLKMALDNSGKEWHINEGDGAFYGPKIDILVKDNNGKEHQTATIQLDFQLPKNFDLKYTGSEKTVENTPVLIHRAVFGSLERFMAILLDHYQGNWPFWLNPKQAVIIPVAERHHDYASKIYSKLSGKNDFITSNEASGSKSFPVSVQPGKLHSRYFNVDILASDETVGARTRRAISEGYSYIIMVGDREVENANLSVRSRTNRKTEALEIKDVITKFSNLEDNYE</sequence>
<evidence type="ECO:0000256" key="1">
    <source>
        <dbReference type="ARBA" id="ARBA00004305"/>
    </source>
</evidence>
<dbReference type="CDD" id="cd00771">
    <property type="entry name" value="ThrRS_core"/>
    <property type="match status" value="1"/>
</dbReference>
<dbReference type="FunFam" id="3.30.930.10:FF:000039">
    <property type="entry name" value="Threonyl-tRNA synthetase, mitochondrial"/>
    <property type="match status" value="1"/>
</dbReference>
<dbReference type="PANTHER" id="PTHR11451">
    <property type="entry name" value="THREONINE-TRNA LIGASE"/>
    <property type="match status" value="1"/>
</dbReference>
<evidence type="ECO:0000256" key="11">
    <source>
        <dbReference type="ARBA" id="ARBA00031900"/>
    </source>
</evidence>
<dbReference type="InterPro" id="IPR006195">
    <property type="entry name" value="aa-tRNA-synth_II"/>
</dbReference>
<evidence type="ECO:0000256" key="2">
    <source>
        <dbReference type="ARBA" id="ARBA00008226"/>
    </source>
</evidence>
<evidence type="ECO:0000256" key="9">
    <source>
        <dbReference type="ARBA" id="ARBA00023128"/>
    </source>
</evidence>
<evidence type="ECO:0000256" key="10">
    <source>
        <dbReference type="ARBA" id="ARBA00023146"/>
    </source>
</evidence>
<organism evidence="14 15">
    <name type="scientific">Geotrichum candidum</name>
    <name type="common">Oospora lactis</name>
    <name type="synonym">Dipodascus geotrichum</name>
    <dbReference type="NCBI Taxonomy" id="1173061"/>
    <lineage>
        <taxon>Eukaryota</taxon>
        <taxon>Fungi</taxon>
        <taxon>Dikarya</taxon>
        <taxon>Ascomycota</taxon>
        <taxon>Saccharomycotina</taxon>
        <taxon>Dipodascomycetes</taxon>
        <taxon>Dipodascales</taxon>
        <taxon>Dipodascaceae</taxon>
        <taxon>Geotrichum</taxon>
    </lineage>
</organism>
<evidence type="ECO:0000256" key="5">
    <source>
        <dbReference type="ARBA" id="ARBA00022741"/>
    </source>
</evidence>
<feature type="domain" description="Aminoacyl-transfer RNA synthetases class-II family profile" evidence="13">
    <location>
        <begin position="74"/>
        <end position="374"/>
    </location>
</feature>
<dbReference type="InterPro" id="IPR047246">
    <property type="entry name" value="ThrRS_anticodon"/>
</dbReference>
<dbReference type="SUPFAM" id="SSF52954">
    <property type="entry name" value="Class II aaRS ABD-related"/>
    <property type="match status" value="1"/>
</dbReference>
<dbReference type="OrthoDB" id="5423599at2759"/>
<dbReference type="Gene3D" id="3.30.930.10">
    <property type="entry name" value="Bira Bifunctional Protein, Domain 2"/>
    <property type="match status" value="1"/>
</dbReference>
<evidence type="ECO:0000256" key="7">
    <source>
        <dbReference type="ARBA" id="ARBA00022917"/>
    </source>
</evidence>
<keyword evidence="4" id="KW-0436">Ligase</keyword>
<evidence type="ECO:0000256" key="4">
    <source>
        <dbReference type="ARBA" id="ARBA00022598"/>
    </source>
</evidence>
<dbReference type="GO" id="GO:0005759">
    <property type="term" value="C:mitochondrial matrix"/>
    <property type="evidence" value="ECO:0007669"/>
    <property type="project" value="UniProtKB-SubCell"/>
</dbReference>
<dbReference type="GO" id="GO:0005524">
    <property type="term" value="F:ATP binding"/>
    <property type="evidence" value="ECO:0007669"/>
    <property type="project" value="UniProtKB-KW"/>
</dbReference>
<keyword evidence="7" id="KW-0648">Protein biosynthesis</keyword>